<comment type="subcellular location">
    <subcellularLocation>
        <location evidence="1">Endosome membrane</location>
        <topology evidence="1">Peripheral membrane protein</topology>
        <orientation evidence="1">Cytoplasmic side</orientation>
    </subcellularLocation>
    <subcellularLocation>
        <location evidence="2">Late endosome membrane</location>
    </subcellularLocation>
    <subcellularLocation>
        <location evidence="3">Lysosome membrane</location>
        <topology evidence="3">Peripheral membrane protein</topology>
        <orientation evidence="3">Cytoplasmic side</orientation>
    </subcellularLocation>
</comment>
<evidence type="ECO:0000256" key="2">
    <source>
        <dbReference type="ARBA" id="ARBA00004414"/>
    </source>
</evidence>
<dbReference type="KEGG" id="bspl:114846210"/>
<reference evidence="12" key="1">
    <citation type="submission" date="2025-08" db="UniProtKB">
        <authorList>
            <consortium name="RefSeq"/>
        </authorList>
    </citation>
    <scope>IDENTIFICATION</scope>
</reference>
<dbReference type="GeneID" id="114846210"/>
<dbReference type="OrthoDB" id="4713066at2759"/>
<name>A0A6P7L8R6_BETSP</name>
<dbReference type="RefSeq" id="XP_028990873.1">
    <property type="nucleotide sequence ID" value="XM_029135040.3"/>
</dbReference>
<keyword evidence="5" id="KW-0479">Metal-binding</keyword>
<evidence type="ECO:0000256" key="8">
    <source>
        <dbReference type="SAM" id="MobiDB-lite"/>
    </source>
</evidence>
<accession>A0A6P7L8R6</accession>
<keyword evidence="9" id="KW-0812">Transmembrane</keyword>
<evidence type="ECO:0000256" key="6">
    <source>
        <dbReference type="ARBA" id="ARBA00022833"/>
    </source>
</evidence>
<gene>
    <name evidence="12" type="primary">LOC114846210</name>
</gene>
<evidence type="ECO:0000256" key="5">
    <source>
        <dbReference type="ARBA" id="ARBA00022723"/>
    </source>
</evidence>
<organism evidence="11 12">
    <name type="scientific">Betta splendens</name>
    <name type="common">Siamese fighting fish</name>
    <dbReference type="NCBI Taxonomy" id="158456"/>
    <lineage>
        <taxon>Eukaryota</taxon>
        <taxon>Metazoa</taxon>
        <taxon>Chordata</taxon>
        <taxon>Craniata</taxon>
        <taxon>Vertebrata</taxon>
        <taxon>Euteleostomi</taxon>
        <taxon>Actinopterygii</taxon>
        <taxon>Neopterygii</taxon>
        <taxon>Teleostei</taxon>
        <taxon>Neoteleostei</taxon>
        <taxon>Acanthomorphata</taxon>
        <taxon>Anabantaria</taxon>
        <taxon>Anabantiformes</taxon>
        <taxon>Anabantoidei</taxon>
        <taxon>Osphronemidae</taxon>
        <taxon>Betta</taxon>
    </lineage>
</organism>
<feature type="compositionally biased region" description="Basic and acidic residues" evidence="8">
    <location>
        <begin position="40"/>
        <end position="59"/>
    </location>
</feature>
<comment type="similarity">
    <text evidence="4">Belongs to the CDIP1/LITAF family.</text>
</comment>
<dbReference type="GO" id="GO:0005634">
    <property type="term" value="C:nucleus"/>
    <property type="evidence" value="ECO:0007669"/>
    <property type="project" value="TreeGrafter"/>
</dbReference>
<dbReference type="InterPro" id="IPR037519">
    <property type="entry name" value="LITAF_fam"/>
</dbReference>
<sequence length="259" mass="29209">MRKKYHLQSALLPVCGGFCEKTWSFLEMLSTFIAEPEQEQGSRKEPETEREDPKPRADDPSLALVEFRIQQLQNRLLILQNAQEVKKKAADGAETAEEESPATCDLGDEGCDEGCELEEVQQELEELQVTKTKLEKRGKSSRSTGHQGSYEAKTPHRGIYTLPDPHLQHFKPMPTADQIIPVEHLGKMPMFTRCPSCGALICTEIQRKTSETMWLLCCVLSMVGCVAGCCLMPFFMEGLKKVCHYCPNCQAKIHIHRPL</sequence>
<evidence type="ECO:0000256" key="3">
    <source>
        <dbReference type="ARBA" id="ARBA00004630"/>
    </source>
</evidence>
<evidence type="ECO:0000256" key="1">
    <source>
        <dbReference type="ARBA" id="ARBA00004125"/>
    </source>
</evidence>
<proteinExistence type="inferred from homology"/>
<dbReference type="SMART" id="SM00714">
    <property type="entry name" value="LITAF"/>
    <property type="match status" value="1"/>
</dbReference>
<evidence type="ECO:0000256" key="7">
    <source>
        <dbReference type="ARBA" id="ARBA00023136"/>
    </source>
</evidence>
<dbReference type="InParanoid" id="A0A6P7L8R6"/>
<dbReference type="PANTHER" id="PTHR23292:SF35">
    <property type="entry name" value="LITAF DOMAIN-CONTAINING PROTEIN"/>
    <property type="match status" value="1"/>
</dbReference>
<feature type="transmembrane region" description="Helical" evidence="9">
    <location>
        <begin position="213"/>
        <end position="235"/>
    </location>
</feature>
<feature type="domain" description="LITAF" evidence="10">
    <location>
        <begin position="174"/>
        <end position="258"/>
    </location>
</feature>
<keyword evidence="9" id="KW-1133">Transmembrane helix</keyword>
<dbReference type="Proteomes" id="UP000515150">
    <property type="component" value="Chromosome 19"/>
</dbReference>
<evidence type="ECO:0000259" key="10">
    <source>
        <dbReference type="PROSITE" id="PS51837"/>
    </source>
</evidence>
<dbReference type="Pfam" id="PF10601">
    <property type="entry name" value="zf-LITAF-like"/>
    <property type="match status" value="1"/>
</dbReference>
<protein>
    <submittedName>
        <fullName evidence="12">Uncharacterized protein LOC114846210</fullName>
    </submittedName>
</protein>
<evidence type="ECO:0000256" key="9">
    <source>
        <dbReference type="SAM" id="Phobius"/>
    </source>
</evidence>
<dbReference type="PROSITE" id="PS51837">
    <property type="entry name" value="LITAF"/>
    <property type="match status" value="1"/>
</dbReference>
<dbReference type="PANTHER" id="PTHR23292">
    <property type="entry name" value="LIPOPOLYSACCHARIDE-INDUCED TUMOR NECROSIS FACTOR-ALPHA FACTOR"/>
    <property type="match status" value="1"/>
</dbReference>
<dbReference type="InterPro" id="IPR006629">
    <property type="entry name" value="LITAF"/>
</dbReference>
<dbReference type="GO" id="GO:0008270">
    <property type="term" value="F:zinc ion binding"/>
    <property type="evidence" value="ECO:0007669"/>
    <property type="project" value="TreeGrafter"/>
</dbReference>
<keyword evidence="11" id="KW-1185">Reference proteome</keyword>
<feature type="region of interest" description="Disordered" evidence="8">
    <location>
        <begin position="130"/>
        <end position="155"/>
    </location>
</feature>
<evidence type="ECO:0000313" key="12">
    <source>
        <dbReference type="RefSeq" id="XP_028990873.1"/>
    </source>
</evidence>
<evidence type="ECO:0000313" key="11">
    <source>
        <dbReference type="Proteomes" id="UP000515150"/>
    </source>
</evidence>
<dbReference type="GO" id="GO:0098560">
    <property type="term" value="C:cytoplasmic side of late endosome membrane"/>
    <property type="evidence" value="ECO:0007669"/>
    <property type="project" value="TreeGrafter"/>
</dbReference>
<dbReference type="AlphaFoldDB" id="A0A6P7L8R6"/>
<evidence type="ECO:0000256" key="4">
    <source>
        <dbReference type="ARBA" id="ARBA00005975"/>
    </source>
</evidence>
<keyword evidence="7 9" id="KW-0472">Membrane</keyword>
<feature type="region of interest" description="Disordered" evidence="8">
    <location>
        <begin position="36"/>
        <end position="61"/>
    </location>
</feature>
<keyword evidence="6" id="KW-0862">Zinc</keyword>
<dbReference type="GO" id="GO:0098574">
    <property type="term" value="C:cytoplasmic side of lysosomal membrane"/>
    <property type="evidence" value="ECO:0007669"/>
    <property type="project" value="TreeGrafter"/>
</dbReference>